<comment type="subcellular location">
    <subcellularLocation>
        <location evidence="1">Secreted</location>
        <location evidence="1">Extracellular space</location>
    </subcellularLocation>
</comment>
<accession>A0ABV9VWU6</accession>
<dbReference type="InterPro" id="IPR002035">
    <property type="entry name" value="VWF_A"/>
</dbReference>
<evidence type="ECO:0000256" key="12">
    <source>
        <dbReference type="SAM" id="SignalP"/>
    </source>
</evidence>
<evidence type="ECO:0000256" key="11">
    <source>
        <dbReference type="SAM" id="Phobius"/>
    </source>
</evidence>
<dbReference type="Pfam" id="PF01083">
    <property type="entry name" value="Cutinase"/>
    <property type="match status" value="1"/>
</dbReference>
<evidence type="ECO:0000256" key="5">
    <source>
        <dbReference type="ARBA" id="ARBA00022729"/>
    </source>
</evidence>
<evidence type="ECO:0000256" key="9">
    <source>
        <dbReference type="ARBA" id="ARBA00023326"/>
    </source>
</evidence>
<evidence type="ECO:0000256" key="7">
    <source>
        <dbReference type="ARBA" id="ARBA00023157"/>
    </source>
</evidence>
<evidence type="ECO:0000313" key="16">
    <source>
        <dbReference type="Proteomes" id="UP001595912"/>
    </source>
</evidence>
<keyword evidence="11" id="KW-0472">Membrane</keyword>
<dbReference type="Proteomes" id="UP001595912">
    <property type="component" value="Unassembled WGS sequence"/>
</dbReference>
<dbReference type="CDD" id="cd00063">
    <property type="entry name" value="FN3"/>
    <property type="match status" value="1"/>
</dbReference>
<feature type="chain" id="PRO_5046124484" evidence="12">
    <location>
        <begin position="27"/>
        <end position="733"/>
    </location>
</feature>
<evidence type="ECO:0000256" key="10">
    <source>
        <dbReference type="SAM" id="MobiDB-lite"/>
    </source>
</evidence>
<keyword evidence="5 12" id="KW-0732">Signal</keyword>
<keyword evidence="11" id="KW-0812">Transmembrane</keyword>
<feature type="signal peptide" evidence="12">
    <location>
        <begin position="1"/>
        <end position="26"/>
    </location>
</feature>
<evidence type="ECO:0000256" key="8">
    <source>
        <dbReference type="ARBA" id="ARBA00023295"/>
    </source>
</evidence>
<keyword evidence="11" id="KW-1133">Transmembrane helix</keyword>
<keyword evidence="9" id="KW-0624">Polysaccharide degradation</keyword>
<dbReference type="InterPro" id="IPR013783">
    <property type="entry name" value="Ig-like_fold"/>
</dbReference>
<feature type="region of interest" description="Disordered" evidence="10">
    <location>
        <begin position="667"/>
        <end position="694"/>
    </location>
</feature>
<dbReference type="InterPro" id="IPR000601">
    <property type="entry name" value="PKD_dom"/>
</dbReference>
<dbReference type="SMART" id="SM00089">
    <property type="entry name" value="PKD"/>
    <property type="match status" value="1"/>
</dbReference>
<evidence type="ECO:0000259" key="14">
    <source>
        <dbReference type="PROSITE" id="PS50234"/>
    </source>
</evidence>
<reference evidence="16" key="1">
    <citation type="journal article" date="2019" name="Int. J. Syst. Evol. Microbiol.">
        <title>The Global Catalogue of Microorganisms (GCM) 10K type strain sequencing project: providing services to taxonomists for standard genome sequencing and annotation.</title>
        <authorList>
            <consortium name="The Broad Institute Genomics Platform"/>
            <consortium name="The Broad Institute Genome Sequencing Center for Infectious Disease"/>
            <person name="Wu L."/>
            <person name="Ma J."/>
        </authorList>
    </citation>
    <scope>NUCLEOTIDE SEQUENCE [LARGE SCALE GENOMIC DNA]</scope>
    <source>
        <strain evidence="16">CGMCC 4.7152</strain>
    </source>
</reference>
<keyword evidence="9" id="KW-0119">Carbohydrate metabolism</keyword>
<feature type="compositionally biased region" description="Low complexity" evidence="10">
    <location>
        <begin position="669"/>
        <end position="694"/>
    </location>
</feature>
<keyword evidence="8" id="KW-0326">Glycosidase</keyword>
<evidence type="ECO:0000259" key="13">
    <source>
        <dbReference type="PROSITE" id="PS50093"/>
    </source>
</evidence>
<dbReference type="InterPro" id="IPR036465">
    <property type="entry name" value="vWFA_dom_sf"/>
</dbReference>
<keyword evidence="3" id="KW-0719">Serine esterase</keyword>
<feature type="transmembrane region" description="Helical" evidence="11">
    <location>
        <begin position="704"/>
        <end position="725"/>
    </location>
</feature>
<dbReference type="PANTHER" id="PTHR33630">
    <property type="entry name" value="CUTINASE RV1984C-RELATED-RELATED"/>
    <property type="match status" value="1"/>
</dbReference>
<dbReference type="Gene3D" id="2.60.40.10">
    <property type="entry name" value="Immunoglobulins"/>
    <property type="match status" value="2"/>
</dbReference>
<dbReference type="InterPro" id="IPR022409">
    <property type="entry name" value="PKD/Chitinase_dom"/>
</dbReference>
<name>A0ABV9VWU6_9ACTN</name>
<evidence type="ECO:0000256" key="3">
    <source>
        <dbReference type="ARBA" id="ARBA00022487"/>
    </source>
</evidence>
<keyword evidence="6" id="KW-0378">Hydrolase</keyword>
<dbReference type="Pfam" id="PF18911">
    <property type="entry name" value="PKD_4"/>
    <property type="match status" value="1"/>
</dbReference>
<comment type="similarity">
    <text evidence="2">Belongs to the cutinase family.</text>
</comment>
<dbReference type="Pfam" id="PF25106">
    <property type="entry name" value="VWA_4"/>
    <property type="match status" value="1"/>
</dbReference>
<feature type="domain" description="PKD" evidence="13">
    <location>
        <begin position="498"/>
        <end position="574"/>
    </location>
</feature>
<evidence type="ECO:0000256" key="1">
    <source>
        <dbReference type="ARBA" id="ARBA00004239"/>
    </source>
</evidence>
<dbReference type="SUPFAM" id="SSF49299">
    <property type="entry name" value="PKD domain"/>
    <property type="match status" value="1"/>
</dbReference>
<dbReference type="InterPro" id="IPR036116">
    <property type="entry name" value="FN3_sf"/>
</dbReference>
<dbReference type="CDD" id="cd00198">
    <property type="entry name" value="vWFA"/>
    <property type="match status" value="1"/>
</dbReference>
<keyword evidence="16" id="KW-1185">Reference proteome</keyword>
<dbReference type="SMART" id="SM00327">
    <property type="entry name" value="VWA"/>
    <property type="match status" value="1"/>
</dbReference>
<dbReference type="Gene3D" id="3.40.50.1820">
    <property type="entry name" value="alpha/beta hydrolase"/>
    <property type="match status" value="1"/>
</dbReference>
<dbReference type="SMART" id="SM01110">
    <property type="entry name" value="Cutinase"/>
    <property type="match status" value="1"/>
</dbReference>
<dbReference type="SUPFAM" id="SSF53474">
    <property type="entry name" value="alpha/beta-Hydrolases"/>
    <property type="match status" value="1"/>
</dbReference>
<dbReference type="PROSITE" id="PS50234">
    <property type="entry name" value="VWFA"/>
    <property type="match status" value="1"/>
</dbReference>
<evidence type="ECO:0000313" key="15">
    <source>
        <dbReference type="EMBL" id="MFC5000885.1"/>
    </source>
</evidence>
<dbReference type="SUPFAM" id="SSF53300">
    <property type="entry name" value="vWA-like"/>
    <property type="match status" value="1"/>
</dbReference>
<proteinExistence type="inferred from homology"/>
<comment type="caution">
    <text evidence="15">The sequence shown here is derived from an EMBL/GenBank/DDBJ whole genome shotgun (WGS) entry which is preliminary data.</text>
</comment>
<dbReference type="InterPro" id="IPR035986">
    <property type="entry name" value="PKD_dom_sf"/>
</dbReference>
<dbReference type="PROSITE" id="PS50093">
    <property type="entry name" value="PKD"/>
    <property type="match status" value="1"/>
</dbReference>
<feature type="domain" description="VWFA" evidence="14">
    <location>
        <begin position="300"/>
        <end position="478"/>
    </location>
</feature>
<dbReference type="RefSeq" id="WP_380117414.1">
    <property type="nucleotide sequence ID" value="NZ_JBHSIU010000028.1"/>
</dbReference>
<protein>
    <submittedName>
        <fullName evidence="15">Cutinase family protein</fullName>
    </submittedName>
</protein>
<dbReference type="PANTHER" id="PTHR33630:SF9">
    <property type="entry name" value="CUTINASE 4"/>
    <property type="match status" value="1"/>
</dbReference>
<evidence type="ECO:0000256" key="6">
    <source>
        <dbReference type="ARBA" id="ARBA00022801"/>
    </source>
</evidence>
<evidence type="ECO:0000256" key="2">
    <source>
        <dbReference type="ARBA" id="ARBA00007534"/>
    </source>
</evidence>
<dbReference type="SUPFAM" id="SSF49265">
    <property type="entry name" value="Fibronectin type III"/>
    <property type="match status" value="1"/>
</dbReference>
<dbReference type="InterPro" id="IPR000675">
    <property type="entry name" value="Cutinase/axe"/>
</dbReference>
<keyword evidence="4" id="KW-0964">Secreted</keyword>
<evidence type="ECO:0000256" key="4">
    <source>
        <dbReference type="ARBA" id="ARBA00022525"/>
    </source>
</evidence>
<dbReference type="Gene3D" id="3.40.50.410">
    <property type="entry name" value="von Willebrand factor, type A domain"/>
    <property type="match status" value="1"/>
</dbReference>
<gene>
    <name evidence="15" type="ORF">ACFPIJ_23975</name>
</gene>
<dbReference type="InterPro" id="IPR003961">
    <property type="entry name" value="FN3_dom"/>
</dbReference>
<keyword evidence="7" id="KW-1015">Disulfide bond</keyword>
<dbReference type="EMBL" id="JBHSIU010000028">
    <property type="protein sequence ID" value="MFC5000885.1"/>
    <property type="molecule type" value="Genomic_DNA"/>
</dbReference>
<dbReference type="InterPro" id="IPR029058">
    <property type="entry name" value="AB_hydrolase_fold"/>
</dbReference>
<sequence>MRRLIAALSALTVAGTLISTSGVAHAEHDTKPCGDVTVVFARGSGQALNKDEAQRFFGQIDKRTNDDVKLNAYEVGTEAHGGKQYEAVGVKGSLQSYKNLLEADASWTGFLGGRYNASVAGGVTETRTYLTERAARCKDEQFVLGGYSQGAHVIGNTLAELDRSLRDRIAYVGLFGDPKLYLPEGIGVFPTACRGGARSPWRRGNVGCFTDNGSLEARVPYVPADIENRVGSWCDRDDLVCNNNLADLIGSTHENYAKEGNGIDEAAQEVAEALAGRLPGHRDDFDLSIFVIGVGTTGLDVAIVIDTTGSMADDIEAARLSARTLATTITSLRGRVALTEYRDAGDSFVAAVRSPLSNDIAAFQTALAPLVAAGGGDTPEALLTALMTTFNELSWKPGATKAVVVLTDAGYHDPDVANGWTVGQVATRALEIDPVNVYPVVPDFLSAQYALLAQQTSGKVVVNSGDTQAALIGAITQIKARPTALLAVDEFWAAPGTEVAFDASRSYDPDSTLTKYEWDFDGDGTIDTTTTTPTAKHTYPSAFEGLAQVRIHSADGGVANAIATMHINATGLAKLGPAAPKTLTAKVTEVDATNRTATLTWTPGSGAGTVKAWRIYDGAGALIGQAAGNKSSITVTNVPNTAATFAVAASNAYGTSDTVRVTVPPRAEATPTASPAPSGGSPSPSASPVPAAVPTQLGRTGSNISMIAVFGVSLLLLGAVILFAARRRQRRIG</sequence>
<organism evidence="15 16">
    <name type="scientific">Dactylosporangium cerinum</name>
    <dbReference type="NCBI Taxonomy" id="1434730"/>
    <lineage>
        <taxon>Bacteria</taxon>
        <taxon>Bacillati</taxon>
        <taxon>Actinomycetota</taxon>
        <taxon>Actinomycetes</taxon>
        <taxon>Micromonosporales</taxon>
        <taxon>Micromonosporaceae</taxon>
        <taxon>Dactylosporangium</taxon>
    </lineage>
</organism>
<dbReference type="InterPro" id="IPR056861">
    <property type="entry name" value="HMCN1-like_VWA"/>
</dbReference>